<sequence>MVYLSIGALVGALVGALAASAAFFSFPQNAADPLVDITGAPALTEAELDAEDDFLRIDMGKDDASVAEIEPLKNAGNVRYIACEKPADLVEVLGKKGDENFVVRRNIDRYLRLTNVLATKDCTCTGKLVPASAILAFEEELKEIHGVEKLTHETGALLTETHGLFDQAEEMCGRPF</sequence>
<dbReference type="EMBL" id="JAUFRC010000004">
    <property type="protein sequence ID" value="MDN3714317.1"/>
    <property type="molecule type" value="Genomic_DNA"/>
</dbReference>
<evidence type="ECO:0000313" key="2">
    <source>
        <dbReference type="EMBL" id="MDN3714317.1"/>
    </source>
</evidence>
<proteinExistence type="predicted"/>
<keyword evidence="3" id="KW-1185">Reference proteome</keyword>
<reference evidence="3" key="1">
    <citation type="journal article" date="2019" name="Int. J. Syst. Evol. Microbiol.">
        <title>The Global Catalogue of Microorganisms (GCM) 10K type strain sequencing project: providing services to taxonomists for standard genome sequencing and annotation.</title>
        <authorList>
            <consortium name="The Broad Institute Genomics Platform"/>
            <consortium name="The Broad Institute Genome Sequencing Center for Infectious Disease"/>
            <person name="Wu L."/>
            <person name="Ma J."/>
        </authorList>
    </citation>
    <scope>NUCLEOTIDE SEQUENCE [LARGE SCALE GENOMIC DNA]</scope>
    <source>
        <strain evidence="3">CECT 8482</strain>
    </source>
</reference>
<accession>A0ABT8DBZ2</accession>
<feature type="signal peptide" evidence="1">
    <location>
        <begin position="1"/>
        <end position="30"/>
    </location>
</feature>
<comment type="caution">
    <text evidence="2">The sequence shown here is derived from an EMBL/GenBank/DDBJ whole genome shotgun (WGS) entry which is preliminary data.</text>
</comment>
<evidence type="ECO:0000256" key="1">
    <source>
        <dbReference type="SAM" id="SignalP"/>
    </source>
</evidence>
<gene>
    <name evidence="2" type="ORF">QWZ10_25465</name>
</gene>
<protein>
    <submittedName>
        <fullName evidence="2">Uncharacterized protein</fullName>
    </submittedName>
</protein>
<name>A0ABT8DBZ2_9RHOB</name>
<evidence type="ECO:0000313" key="3">
    <source>
        <dbReference type="Proteomes" id="UP001243846"/>
    </source>
</evidence>
<feature type="chain" id="PRO_5046587851" evidence="1">
    <location>
        <begin position="31"/>
        <end position="176"/>
    </location>
</feature>
<dbReference type="Proteomes" id="UP001243846">
    <property type="component" value="Unassembled WGS sequence"/>
</dbReference>
<organism evidence="2 3">
    <name type="scientific">Paracoccus cavernae</name>
    <dbReference type="NCBI Taxonomy" id="1571207"/>
    <lineage>
        <taxon>Bacteria</taxon>
        <taxon>Pseudomonadati</taxon>
        <taxon>Pseudomonadota</taxon>
        <taxon>Alphaproteobacteria</taxon>
        <taxon>Rhodobacterales</taxon>
        <taxon>Paracoccaceae</taxon>
        <taxon>Paracoccus</taxon>
    </lineage>
</organism>
<keyword evidence="1" id="KW-0732">Signal</keyword>